<keyword evidence="9" id="KW-1185">Reference proteome</keyword>
<dbReference type="PRINTS" id="PR00368">
    <property type="entry name" value="FADPNR"/>
</dbReference>
<dbReference type="GO" id="GO:0006103">
    <property type="term" value="P:2-oxoglutarate metabolic process"/>
    <property type="evidence" value="ECO:0007669"/>
    <property type="project" value="TreeGrafter"/>
</dbReference>
<dbReference type="eggNOG" id="arCOG01068">
    <property type="taxonomic scope" value="Archaea"/>
</dbReference>
<evidence type="ECO:0000256" key="5">
    <source>
        <dbReference type="RuleBase" id="RU003692"/>
    </source>
</evidence>
<accession>A3DNK1</accession>
<reference evidence="9" key="1">
    <citation type="journal article" date="2009" name="BMC Genomics">
        <title>The complete genome sequence of Staphylothermus marinus reveals differences in sulfur metabolism among heterotrophic Crenarchaeota.</title>
        <authorList>
            <person name="Anderson I.J."/>
            <person name="Dharmarajan L."/>
            <person name="Rodriguez J."/>
            <person name="Hooper S."/>
            <person name="Porat I."/>
            <person name="Ulrich L.E."/>
            <person name="Elkins J.G."/>
            <person name="Mavromatis K."/>
            <person name="Sun H."/>
            <person name="Land M."/>
            <person name="Lapidus A."/>
            <person name="Lucas S."/>
            <person name="Barry K."/>
            <person name="Huber H."/>
            <person name="Zhulin I.B."/>
            <person name="Whitman W.B."/>
            <person name="Mukhopadhyay B."/>
            <person name="Woese C."/>
            <person name="Bristow J."/>
            <person name="Kyrpides N."/>
        </authorList>
    </citation>
    <scope>NUCLEOTIDE SEQUENCE [LARGE SCALE GENOMIC DNA]</scope>
    <source>
        <strain evidence="9">ATCC 43588 / DSM 3639 / JCM 9404 / F1</strain>
    </source>
</reference>
<dbReference type="OrthoDB" id="27922at2157"/>
<dbReference type="Gene3D" id="3.50.50.60">
    <property type="entry name" value="FAD/NAD(P)-binding domain"/>
    <property type="match status" value="2"/>
</dbReference>
<proteinExistence type="inferred from homology"/>
<dbReference type="PANTHER" id="PTHR22912:SF151">
    <property type="entry name" value="DIHYDROLIPOYL DEHYDROGENASE, MITOCHONDRIAL"/>
    <property type="match status" value="1"/>
</dbReference>
<evidence type="ECO:0000256" key="2">
    <source>
        <dbReference type="ARBA" id="ARBA00022630"/>
    </source>
</evidence>
<evidence type="ECO:0000259" key="7">
    <source>
        <dbReference type="Pfam" id="PF07992"/>
    </source>
</evidence>
<dbReference type="KEGG" id="smr:Smar_1115"/>
<evidence type="ECO:0000259" key="6">
    <source>
        <dbReference type="Pfam" id="PF02852"/>
    </source>
</evidence>
<comment type="similarity">
    <text evidence="1 5">Belongs to the class-I pyridine nucleotide-disulfide oxidoreductase family.</text>
</comment>
<dbReference type="GeneID" id="4907983"/>
<dbReference type="RefSeq" id="WP_011839402.1">
    <property type="nucleotide sequence ID" value="NC_009033.1"/>
</dbReference>
<dbReference type="Proteomes" id="UP000000254">
    <property type="component" value="Chromosome"/>
</dbReference>
<dbReference type="PANTHER" id="PTHR22912">
    <property type="entry name" value="DISULFIDE OXIDOREDUCTASE"/>
    <property type="match status" value="1"/>
</dbReference>
<dbReference type="InterPro" id="IPR036188">
    <property type="entry name" value="FAD/NAD-bd_sf"/>
</dbReference>
<dbReference type="PRINTS" id="PR00411">
    <property type="entry name" value="PNDRDTASEI"/>
</dbReference>
<dbReference type="SUPFAM" id="SSF55424">
    <property type="entry name" value="FAD/NAD-linked reductases, dimerisation (C-terminal) domain"/>
    <property type="match status" value="1"/>
</dbReference>
<dbReference type="AlphaFoldDB" id="A3DNK1"/>
<dbReference type="HOGENOM" id="CLU_016755_0_3_2"/>
<comment type="catalytic activity">
    <reaction evidence="5">
        <text>N(6)-[(R)-dihydrolipoyl]-L-lysyl-[protein] + NAD(+) = N(6)-[(R)-lipoyl]-L-lysyl-[protein] + NADH + H(+)</text>
        <dbReference type="Rhea" id="RHEA:15045"/>
        <dbReference type="Rhea" id="RHEA-COMP:10474"/>
        <dbReference type="Rhea" id="RHEA-COMP:10475"/>
        <dbReference type="ChEBI" id="CHEBI:15378"/>
        <dbReference type="ChEBI" id="CHEBI:57540"/>
        <dbReference type="ChEBI" id="CHEBI:57945"/>
        <dbReference type="ChEBI" id="CHEBI:83099"/>
        <dbReference type="ChEBI" id="CHEBI:83100"/>
        <dbReference type="EC" id="1.8.1.4"/>
    </reaction>
</comment>
<dbReference type="GO" id="GO:0050660">
    <property type="term" value="F:flavin adenine dinucleotide binding"/>
    <property type="evidence" value="ECO:0007669"/>
    <property type="project" value="InterPro"/>
</dbReference>
<dbReference type="GO" id="GO:0005737">
    <property type="term" value="C:cytoplasm"/>
    <property type="evidence" value="ECO:0007669"/>
    <property type="project" value="UniProtKB-ARBA"/>
</dbReference>
<dbReference type="Pfam" id="PF07992">
    <property type="entry name" value="Pyr_redox_2"/>
    <property type="match status" value="1"/>
</dbReference>
<dbReference type="EMBL" id="CP000575">
    <property type="protein sequence ID" value="ABN70211.1"/>
    <property type="molecule type" value="Genomic_DNA"/>
</dbReference>
<feature type="domain" description="Pyridine nucleotide-disulphide oxidoreductase dimerisation" evidence="6">
    <location>
        <begin position="329"/>
        <end position="435"/>
    </location>
</feature>
<dbReference type="PIRSF" id="PIRSF000350">
    <property type="entry name" value="Mercury_reductase_MerA"/>
    <property type="match status" value="1"/>
</dbReference>
<keyword evidence="3 5" id="KW-0274">FAD</keyword>
<evidence type="ECO:0000256" key="1">
    <source>
        <dbReference type="ARBA" id="ARBA00007532"/>
    </source>
</evidence>
<dbReference type="GO" id="GO:0004148">
    <property type="term" value="F:dihydrolipoyl dehydrogenase (NADH) activity"/>
    <property type="evidence" value="ECO:0007669"/>
    <property type="project" value="UniProtKB-EC"/>
</dbReference>
<comment type="cofactor">
    <cofactor evidence="5">
        <name>FAD</name>
        <dbReference type="ChEBI" id="CHEBI:57692"/>
    </cofactor>
    <text evidence="5">Binds 1 FAD per subunit.</text>
</comment>
<evidence type="ECO:0000313" key="9">
    <source>
        <dbReference type="Proteomes" id="UP000000254"/>
    </source>
</evidence>
<dbReference type="InterPro" id="IPR016156">
    <property type="entry name" value="FAD/NAD-linked_Rdtase_dimer_sf"/>
</dbReference>
<dbReference type="Gene3D" id="3.30.390.30">
    <property type="match status" value="1"/>
</dbReference>
<sequence>MYDVVVVGAGVGGYPAAIYLARHGLKVAVIEEHLLGGECTNYGCVPSKALYNIAEAFRTIEKVGGNANIDWNNLSRWVSSVVKETRNGIEYLLESYGVDIINSKAVLKKDTAIKIGNDIISPKNIILALGTDPKPLPNVNFDGKYLLSNREVFYMEEKPEKILIIGGGVIGVEAAYTFSQLGIDVTIVEAMPNILPFLDKDISLTMKRFLREKNVKIYENTFVEKITIENNKVKAKLSNNNLIETDKILVAIGRKPKTTNIGLETVRVETTQKGFIKVNEKYQTTNPRIYAVGDVIGEPLLAHKAILESIAAARNILGEESFSLSYHLVPQTIFSGLEIAWIGYTERELREKGIKYRRIRMPVSHLSAVRIKDSKYSYVKILMDENNVPYGIFVVSPLASEVISSFIPFIMNKIRLEKAWRIPYPHLTVSETVREISEYILGEPIHLYLKK</sequence>
<name>A3DNK1_STAMF</name>
<dbReference type="InterPro" id="IPR004099">
    <property type="entry name" value="Pyr_nucl-diS_OxRdtase_dimer"/>
</dbReference>
<feature type="domain" description="FAD/NAD(P)-binding" evidence="7">
    <location>
        <begin position="2"/>
        <end position="306"/>
    </location>
</feature>
<dbReference type="EC" id="1.8.1.4" evidence="5"/>
<keyword evidence="4 5" id="KW-0520">NAD</keyword>
<evidence type="ECO:0000256" key="3">
    <source>
        <dbReference type="ARBA" id="ARBA00022827"/>
    </source>
</evidence>
<dbReference type="STRING" id="399550.Smar_1115"/>
<keyword evidence="2 5" id="KW-0285">Flavoprotein</keyword>
<dbReference type="InterPro" id="IPR023753">
    <property type="entry name" value="FAD/NAD-binding_dom"/>
</dbReference>
<dbReference type="Pfam" id="PF02852">
    <property type="entry name" value="Pyr_redox_dim"/>
    <property type="match status" value="1"/>
</dbReference>
<keyword evidence="5 8" id="KW-0560">Oxidoreductase</keyword>
<gene>
    <name evidence="8" type="ordered locus">Smar_1115</name>
</gene>
<dbReference type="InterPro" id="IPR006258">
    <property type="entry name" value="Lipoamide_DH"/>
</dbReference>
<organism evidence="8 9">
    <name type="scientific">Staphylothermus marinus (strain ATCC 43588 / DSM 3639 / JCM 9404 / F1)</name>
    <dbReference type="NCBI Taxonomy" id="399550"/>
    <lineage>
        <taxon>Archaea</taxon>
        <taxon>Thermoproteota</taxon>
        <taxon>Thermoprotei</taxon>
        <taxon>Desulfurococcales</taxon>
        <taxon>Desulfurococcaceae</taxon>
        <taxon>Staphylothermus</taxon>
    </lineage>
</organism>
<keyword evidence="5" id="KW-0676">Redox-active center</keyword>
<dbReference type="InterPro" id="IPR050151">
    <property type="entry name" value="Class-I_Pyr_Nuc-Dis_Oxidored"/>
</dbReference>
<dbReference type="SUPFAM" id="SSF51905">
    <property type="entry name" value="FAD/NAD(P)-binding domain"/>
    <property type="match status" value="1"/>
</dbReference>
<protein>
    <recommendedName>
        <fullName evidence="5">Dihydrolipoyl dehydrogenase</fullName>
        <ecNumber evidence="5">1.8.1.4</ecNumber>
    </recommendedName>
</protein>
<comment type="miscellaneous">
    <text evidence="5">The active site is a redox-active disulfide bond.</text>
</comment>
<reference evidence="8 9" key="2">
    <citation type="journal article" date="2009" name="Stand. Genomic Sci.">
        <title>Complete genome sequence of Staphylothermus marinus Stetter and Fiala 1986 type strain F1.</title>
        <authorList>
            <person name="Anderson I.J."/>
            <person name="Sun H."/>
            <person name="Lapidus A."/>
            <person name="Copeland A."/>
            <person name="Glavina Del Rio T."/>
            <person name="Tice H."/>
            <person name="Dalin E."/>
            <person name="Lucas S."/>
            <person name="Barry K."/>
            <person name="Land M."/>
            <person name="Richardson P."/>
            <person name="Huber H."/>
            <person name="Kyrpides N.C."/>
        </authorList>
    </citation>
    <scope>NUCLEOTIDE SEQUENCE [LARGE SCALE GENOMIC DNA]</scope>
    <source>
        <strain evidence="9">ATCC 43588 / DSM 3639 / JCM 9404 / F1</strain>
    </source>
</reference>
<evidence type="ECO:0000313" key="8">
    <source>
        <dbReference type="EMBL" id="ABN70211.1"/>
    </source>
</evidence>
<dbReference type="NCBIfam" id="TIGR01350">
    <property type="entry name" value="lipoamide_DH"/>
    <property type="match status" value="1"/>
</dbReference>
<evidence type="ECO:0000256" key="4">
    <source>
        <dbReference type="ARBA" id="ARBA00023027"/>
    </source>
</evidence>
<dbReference type="InterPro" id="IPR001100">
    <property type="entry name" value="Pyr_nuc-diS_OxRdtase"/>
</dbReference>